<accession>A0ABY6F2C6</accession>
<keyword evidence="3 4" id="KW-0456">Lyase</keyword>
<keyword evidence="2" id="KW-0831">Ubiquinone biosynthesis</keyword>
<dbReference type="EMBL" id="CP089977">
    <property type="protein sequence ID" value="UXZ04237.1"/>
    <property type="molecule type" value="Genomic_DNA"/>
</dbReference>
<proteinExistence type="predicted"/>
<sequence length="154" mass="17322">MPIPPPALSSYLTSTGSLTALLEKKAGKPLTVQVLCECIKPLTIKQKHQLGLPPNRPQLAKIRTVLLYGNDIAWVQATSIFPLSSLTGELKRLSHLGNTPIGYVLFKKYRKLPHRRQYYQTNGCHGRRTLYNHQGRPLLIDELFLDNFANICSS</sequence>
<evidence type="ECO:0000313" key="5">
    <source>
        <dbReference type="Proteomes" id="UP001063782"/>
    </source>
</evidence>
<keyword evidence="5" id="KW-1185">Reference proteome</keyword>
<gene>
    <name evidence="4" type="ORF">LU297_06395</name>
</gene>
<dbReference type="InterPro" id="IPR028978">
    <property type="entry name" value="Chorismate_lyase_/UTRA_dom_sf"/>
</dbReference>
<dbReference type="Gene3D" id="3.40.1410.10">
    <property type="entry name" value="Chorismate lyase-like"/>
    <property type="match status" value="1"/>
</dbReference>
<organism evidence="4 5">
    <name type="scientific">Moraxella nasicaprae</name>
    <dbReference type="NCBI Taxonomy" id="2904122"/>
    <lineage>
        <taxon>Bacteria</taxon>
        <taxon>Pseudomonadati</taxon>
        <taxon>Pseudomonadota</taxon>
        <taxon>Gammaproteobacteria</taxon>
        <taxon>Moraxellales</taxon>
        <taxon>Moraxellaceae</taxon>
        <taxon>Moraxella</taxon>
    </lineage>
</organism>
<dbReference type="InterPro" id="IPR007440">
    <property type="entry name" value="Chorismate--pyruvate_lyase"/>
</dbReference>
<dbReference type="GO" id="GO:0008813">
    <property type="term" value="F:chorismate lyase activity"/>
    <property type="evidence" value="ECO:0007669"/>
    <property type="project" value="UniProtKB-EC"/>
</dbReference>
<dbReference type="PANTHER" id="PTHR38683">
    <property type="entry name" value="CHORISMATE PYRUVATE-LYASE"/>
    <property type="match status" value="1"/>
</dbReference>
<evidence type="ECO:0000256" key="2">
    <source>
        <dbReference type="ARBA" id="ARBA00022688"/>
    </source>
</evidence>
<dbReference type="EC" id="4.1.3.40" evidence="4"/>
<dbReference type="Pfam" id="PF04345">
    <property type="entry name" value="Chor_lyase"/>
    <property type="match status" value="1"/>
</dbReference>
<evidence type="ECO:0000256" key="3">
    <source>
        <dbReference type="ARBA" id="ARBA00023239"/>
    </source>
</evidence>
<reference evidence="4" key="1">
    <citation type="submission" date="2021-12" db="EMBL/GenBank/DDBJ databases">
        <title>taxonomy of Moraxella sp. ZY201224.</title>
        <authorList>
            <person name="Li F."/>
        </authorList>
    </citation>
    <scope>NUCLEOTIDE SEQUENCE</scope>
    <source>
        <strain evidence="4">ZY201224</strain>
    </source>
</reference>
<dbReference type="Proteomes" id="UP001063782">
    <property type="component" value="Chromosome"/>
</dbReference>
<dbReference type="SUPFAM" id="SSF64288">
    <property type="entry name" value="Chorismate lyase-like"/>
    <property type="match status" value="1"/>
</dbReference>
<name>A0ABY6F2C6_9GAMM</name>
<dbReference type="RefSeq" id="WP_263075721.1">
    <property type="nucleotide sequence ID" value="NZ_CP089977.1"/>
</dbReference>
<evidence type="ECO:0000313" key="4">
    <source>
        <dbReference type="EMBL" id="UXZ04237.1"/>
    </source>
</evidence>
<protein>
    <submittedName>
        <fullName evidence="4">Chorismate lyase</fullName>
        <ecNumber evidence="4">4.1.3.40</ecNumber>
    </submittedName>
</protein>
<dbReference type="PANTHER" id="PTHR38683:SF1">
    <property type="entry name" value="CHORISMATE PYRUVATE-LYASE"/>
    <property type="match status" value="1"/>
</dbReference>
<evidence type="ECO:0000256" key="1">
    <source>
        <dbReference type="ARBA" id="ARBA00022490"/>
    </source>
</evidence>
<keyword evidence="1" id="KW-0963">Cytoplasm</keyword>